<evidence type="ECO:0000256" key="1">
    <source>
        <dbReference type="ARBA" id="ARBA00022679"/>
    </source>
</evidence>
<evidence type="ECO:0000313" key="2">
    <source>
        <dbReference type="EMBL" id="MBC2605826.1"/>
    </source>
</evidence>
<accession>A0A7X1E830</accession>
<dbReference type="AlphaFoldDB" id="A0A7X1E830"/>
<dbReference type="PANTHER" id="PTHR12788:SF10">
    <property type="entry name" value="PROTEIN-TYROSINE SULFOTRANSFERASE"/>
    <property type="match status" value="1"/>
</dbReference>
<gene>
    <name evidence="2" type="ORF">H5P27_07200</name>
</gene>
<dbReference type="InterPro" id="IPR026634">
    <property type="entry name" value="TPST-like"/>
</dbReference>
<dbReference type="GO" id="GO:0008476">
    <property type="term" value="F:protein-tyrosine sulfotransferase activity"/>
    <property type="evidence" value="ECO:0007669"/>
    <property type="project" value="InterPro"/>
</dbReference>
<comment type="caution">
    <text evidence="2">The sequence shown here is derived from an EMBL/GenBank/DDBJ whole genome shotgun (WGS) entry which is preliminary data.</text>
</comment>
<dbReference type="Proteomes" id="UP000526501">
    <property type="component" value="Unassembled WGS sequence"/>
</dbReference>
<name>A0A7X1E830_9BACT</name>
<keyword evidence="3" id="KW-1185">Reference proteome</keyword>
<dbReference type="EMBL" id="JACHVC010000007">
    <property type="protein sequence ID" value="MBC2605826.1"/>
    <property type="molecule type" value="Genomic_DNA"/>
</dbReference>
<evidence type="ECO:0000313" key="3">
    <source>
        <dbReference type="Proteomes" id="UP000526501"/>
    </source>
</evidence>
<organism evidence="2 3">
    <name type="scientific">Pelagicoccus albus</name>
    <dbReference type="NCBI Taxonomy" id="415222"/>
    <lineage>
        <taxon>Bacteria</taxon>
        <taxon>Pseudomonadati</taxon>
        <taxon>Verrucomicrobiota</taxon>
        <taxon>Opitutia</taxon>
        <taxon>Puniceicoccales</taxon>
        <taxon>Pelagicoccaceae</taxon>
        <taxon>Pelagicoccus</taxon>
    </lineage>
</organism>
<reference evidence="2 3" key="1">
    <citation type="submission" date="2020-07" db="EMBL/GenBank/DDBJ databases">
        <authorList>
            <person name="Feng X."/>
        </authorList>
    </citation>
    <scope>NUCLEOTIDE SEQUENCE [LARGE SCALE GENOMIC DNA]</scope>
    <source>
        <strain evidence="2 3">JCM23202</strain>
    </source>
</reference>
<keyword evidence="1 2" id="KW-0808">Transferase</keyword>
<protein>
    <submittedName>
        <fullName evidence="2">Sulfotransferase</fullName>
    </submittedName>
</protein>
<proteinExistence type="predicted"/>
<dbReference type="Pfam" id="PF13469">
    <property type="entry name" value="Sulfotransfer_3"/>
    <property type="match status" value="1"/>
</dbReference>
<dbReference type="Gene3D" id="3.40.50.300">
    <property type="entry name" value="P-loop containing nucleotide triphosphate hydrolases"/>
    <property type="match status" value="1"/>
</dbReference>
<dbReference type="RefSeq" id="WP_185659719.1">
    <property type="nucleotide sequence ID" value="NZ_CAWPOO010000007.1"/>
</dbReference>
<dbReference type="SUPFAM" id="SSF52540">
    <property type="entry name" value="P-loop containing nucleoside triphosphate hydrolases"/>
    <property type="match status" value="1"/>
</dbReference>
<dbReference type="PANTHER" id="PTHR12788">
    <property type="entry name" value="PROTEIN-TYROSINE SULFOTRANSFERASE 2"/>
    <property type="match status" value="1"/>
</dbReference>
<sequence>MAKLTIKRRIFIVGTPRSGTTLLQSLLASHPLIHSVPETHFFYEIRKRKRDLIPWANRSNKKRWKSTCLKLSELWGTVGIDPKFEREKFPSRVSCIQYFVSLLDRLAFKESKPIWLEKTPRHLHYIETISNSVPDAIFIHLLRDGESTARSIAKAAESAPETWGPGSRYSTQSCLDRWRSDLDLHLKYVGNKKHYFTNYESLVQKPKDCLQSMCSFIGVAFEESQLTGYRKTAEQLINSNESWKSNTSQNIGYKQPNDQEIKSETRDEYCQFISAVQKEPSSQSYFLEHF</sequence>
<dbReference type="InterPro" id="IPR027417">
    <property type="entry name" value="P-loop_NTPase"/>
</dbReference>